<reference evidence="5" key="1">
    <citation type="submission" date="2019-06" db="EMBL/GenBank/DDBJ databases">
        <title>Complete genome sequence of Methylogaea oryzae strain JCM16910.</title>
        <authorList>
            <person name="Asakawa S."/>
        </authorList>
    </citation>
    <scope>NUCLEOTIDE SEQUENCE</scope>
    <source>
        <strain evidence="5">E10</strain>
    </source>
</reference>
<name>A0A8D4VRG9_9GAMM</name>
<evidence type="ECO:0000256" key="1">
    <source>
        <dbReference type="ARBA" id="ARBA00022729"/>
    </source>
</evidence>
<dbReference type="Proteomes" id="UP000824988">
    <property type="component" value="Chromosome"/>
</dbReference>
<organism evidence="5 6">
    <name type="scientific">Methylogaea oryzae</name>
    <dbReference type="NCBI Taxonomy" id="1295382"/>
    <lineage>
        <taxon>Bacteria</taxon>
        <taxon>Pseudomonadati</taxon>
        <taxon>Pseudomonadota</taxon>
        <taxon>Gammaproteobacteria</taxon>
        <taxon>Methylococcales</taxon>
        <taxon>Methylococcaceae</taxon>
        <taxon>Methylogaea</taxon>
    </lineage>
</organism>
<dbReference type="InterPro" id="IPR004843">
    <property type="entry name" value="Calcineurin-like_PHP"/>
</dbReference>
<proteinExistence type="predicted"/>
<protein>
    <submittedName>
        <fullName evidence="5">Multifunctional 2',3'-cyclic-nucleotide 2'-phosphodiesterase/5'-nucleotidase/3'-nucleotidase</fullName>
    </submittedName>
</protein>
<dbReference type="InterPro" id="IPR008334">
    <property type="entry name" value="5'-Nucleotdase_C"/>
</dbReference>
<keyword evidence="6" id="KW-1185">Reference proteome</keyword>
<accession>A0A8D4VRG9</accession>
<dbReference type="PANTHER" id="PTHR11575">
    <property type="entry name" value="5'-NUCLEOTIDASE-RELATED"/>
    <property type="match status" value="1"/>
</dbReference>
<evidence type="ECO:0000313" key="6">
    <source>
        <dbReference type="Proteomes" id="UP000824988"/>
    </source>
</evidence>
<dbReference type="KEGG" id="moz:MoryE10_25550"/>
<feature type="chain" id="PRO_5034845929" evidence="2">
    <location>
        <begin position="22"/>
        <end position="547"/>
    </location>
</feature>
<sequence length="547" mass="59578">MRKPLAAALILSLAVTAGCTASRPGAAPAGGFRILQINDTYKIEGLENGRIGGLARLRTLRKRLEAQGQPVLVLHAGDLLFPSVMSKYLKGGPMVKMLNLLDGDAAGFDSNLLVALGNHEFDDKDPGVLLGRMAQSDFHWLASNVRYRTSVEAPGEAFGQRVERVKDGVVRDLNGIKVGLFSLTLDVTQPEYAVYRYRPEAERRALVEESIANLRRQGAQVIIALTHQDLDDDIWLAREFPAIHLIAGGHEHFHIQQRVGNTWITKADADIRSAMVHEVNVAADGAVSVAPRRVELGDDVAPDPSLSDAVQAQLDELVKSVRKAGGEDLTREVGRTAYLLEGEETSVRGRETALGNFLADVIRQRMGTDIAWVNGGSIRINDNIPPGPITNYHVAGIFYYDNDLVAMELTGAQILDVLRNSVSKVHRGDGRFLHVSGLRFRYHADGAEPPSYRIEAEDVAVSGKGGKTYAPLQPGKTYRVATSEFLWARGVEDGYALFAAGKGGTSPRRIDSGKAVSQRQAFLDAVARLPNRTVTSQVEGRIVRVDK</sequence>
<keyword evidence="1 2" id="KW-0732">Signal</keyword>
<dbReference type="Pfam" id="PF00149">
    <property type="entry name" value="Metallophos"/>
    <property type="match status" value="1"/>
</dbReference>
<dbReference type="RefSeq" id="WP_221047278.1">
    <property type="nucleotide sequence ID" value="NZ_AP019782.1"/>
</dbReference>
<evidence type="ECO:0000313" key="5">
    <source>
        <dbReference type="EMBL" id="BBL71949.1"/>
    </source>
</evidence>
<dbReference type="PANTHER" id="PTHR11575:SF24">
    <property type="entry name" value="5'-NUCLEOTIDASE"/>
    <property type="match status" value="1"/>
</dbReference>
<dbReference type="InterPro" id="IPR006179">
    <property type="entry name" value="5_nucleotidase/apyrase"/>
</dbReference>
<dbReference type="GO" id="GO:0009166">
    <property type="term" value="P:nucleotide catabolic process"/>
    <property type="evidence" value="ECO:0007669"/>
    <property type="project" value="InterPro"/>
</dbReference>
<feature type="domain" description="Calcineurin-like phosphoesterase" evidence="3">
    <location>
        <begin position="32"/>
        <end position="252"/>
    </location>
</feature>
<dbReference type="EMBL" id="AP019782">
    <property type="protein sequence ID" value="BBL71949.1"/>
    <property type="molecule type" value="Genomic_DNA"/>
</dbReference>
<evidence type="ECO:0000256" key="2">
    <source>
        <dbReference type="SAM" id="SignalP"/>
    </source>
</evidence>
<dbReference type="AlphaFoldDB" id="A0A8D4VRG9"/>
<gene>
    <name evidence="5" type="ORF">MoryE10_25550</name>
</gene>
<feature type="domain" description="5'-Nucleotidase C-terminal" evidence="4">
    <location>
        <begin position="343"/>
        <end position="490"/>
    </location>
</feature>
<evidence type="ECO:0000259" key="3">
    <source>
        <dbReference type="Pfam" id="PF00149"/>
    </source>
</evidence>
<evidence type="ECO:0000259" key="4">
    <source>
        <dbReference type="Pfam" id="PF02872"/>
    </source>
</evidence>
<dbReference type="GO" id="GO:0016787">
    <property type="term" value="F:hydrolase activity"/>
    <property type="evidence" value="ECO:0007669"/>
    <property type="project" value="InterPro"/>
</dbReference>
<dbReference type="Pfam" id="PF02872">
    <property type="entry name" value="5_nucleotid_C"/>
    <property type="match status" value="1"/>
</dbReference>
<feature type="signal peptide" evidence="2">
    <location>
        <begin position="1"/>
        <end position="21"/>
    </location>
</feature>